<dbReference type="Pfam" id="PF03522">
    <property type="entry name" value="SLC12"/>
    <property type="match status" value="1"/>
</dbReference>
<dbReference type="EMBL" id="ADBV01016824">
    <property type="protein sequence ID" value="EJW72146.1"/>
    <property type="molecule type" value="Genomic_DNA"/>
</dbReference>
<name>J9DRD7_WUCBA</name>
<proteinExistence type="predicted"/>
<sequence length="136" mass="15253">MCATRFLFCALYSTEHILLQDMQRRERQLKQMLAHLRINAKSLVTPWDHVVCHLDSDSPSAPLRESVDLPMPYLTALNDLIKKNSGDAAVCLLNLPTPPKDVSRSEQYLEVIRYLTDGLPPTLLVHGLSSVISTAL</sequence>
<evidence type="ECO:0000259" key="1">
    <source>
        <dbReference type="Pfam" id="PF03522"/>
    </source>
</evidence>
<dbReference type="GO" id="GO:0022857">
    <property type="term" value="F:transmembrane transporter activity"/>
    <property type="evidence" value="ECO:0007669"/>
    <property type="project" value="InterPro"/>
</dbReference>
<evidence type="ECO:0000313" key="3">
    <source>
        <dbReference type="Proteomes" id="UP000004810"/>
    </source>
</evidence>
<reference evidence="3" key="1">
    <citation type="submission" date="2012-08" db="EMBL/GenBank/DDBJ databases">
        <title>The Genome Sequence of Wuchereria bancrofti.</title>
        <authorList>
            <person name="Nutman T.B."/>
            <person name="Fink D.L."/>
            <person name="Russ C."/>
            <person name="Young S."/>
            <person name="Zeng Q."/>
            <person name="Koehrsen M."/>
            <person name="Alvarado L."/>
            <person name="Berlin A."/>
            <person name="Chapman S.B."/>
            <person name="Chen Z."/>
            <person name="Freedman E."/>
            <person name="Gellesch M."/>
            <person name="Goldberg J."/>
            <person name="Griggs A."/>
            <person name="Gujja S."/>
            <person name="Heilman E.R."/>
            <person name="Heiman D."/>
            <person name="Hepburn T."/>
            <person name="Howarth C."/>
            <person name="Jen D."/>
            <person name="Larson L."/>
            <person name="Lewis B."/>
            <person name="Mehta T."/>
            <person name="Park D."/>
            <person name="Pearson M."/>
            <person name="Roberts A."/>
            <person name="Saif S."/>
            <person name="Shea T."/>
            <person name="Shenoy N."/>
            <person name="Sisk P."/>
            <person name="Stolte C."/>
            <person name="Sykes S."/>
            <person name="Walk T."/>
            <person name="White J."/>
            <person name="Yandava C."/>
            <person name="Haas B."/>
            <person name="Henn M.R."/>
            <person name="Nusbaum C."/>
            <person name="Birren B."/>
        </authorList>
    </citation>
    <scope>NUCLEOTIDE SEQUENCE [LARGE SCALE GENOMIC DNA]</scope>
    <source>
        <strain evidence="3">NA</strain>
    </source>
</reference>
<dbReference type="GO" id="GO:0016020">
    <property type="term" value="C:membrane"/>
    <property type="evidence" value="ECO:0007669"/>
    <property type="project" value="InterPro"/>
</dbReference>
<evidence type="ECO:0000313" key="2">
    <source>
        <dbReference type="EMBL" id="EJW72146.1"/>
    </source>
</evidence>
<dbReference type="InterPro" id="IPR018491">
    <property type="entry name" value="SLC12_C"/>
</dbReference>
<gene>
    <name evidence="2" type="ORF">WUBG_16948</name>
</gene>
<dbReference type="Proteomes" id="UP000004810">
    <property type="component" value="Unassembled WGS sequence"/>
</dbReference>
<accession>J9DRD7</accession>
<feature type="domain" description="SLC12A transporter C-terminal" evidence="1">
    <location>
        <begin position="77"/>
        <end position="128"/>
    </location>
</feature>
<protein>
    <recommendedName>
        <fullName evidence="1">SLC12A transporter C-terminal domain-containing protein</fullName>
    </recommendedName>
</protein>
<organism evidence="2 3">
    <name type="scientific">Wuchereria bancrofti</name>
    <dbReference type="NCBI Taxonomy" id="6293"/>
    <lineage>
        <taxon>Eukaryota</taxon>
        <taxon>Metazoa</taxon>
        <taxon>Ecdysozoa</taxon>
        <taxon>Nematoda</taxon>
        <taxon>Chromadorea</taxon>
        <taxon>Rhabditida</taxon>
        <taxon>Spirurina</taxon>
        <taxon>Spiruromorpha</taxon>
        <taxon>Filarioidea</taxon>
        <taxon>Onchocercidae</taxon>
        <taxon>Wuchereria</taxon>
    </lineage>
</organism>
<dbReference type="AlphaFoldDB" id="J9DRD7"/>
<dbReference type="GO" id="GO:0006811">
    <property type="term" value="P:monoatomic ion transport"/>
    <property type="evidence" value="ECO:0007669"/>
    <property type="project" value="InterPro"/>
</dbReference>
<comment type="caution">
    <text evidence="2">The sequence shown here is derived from an EMBL/GenBank/DDBJ whole genome shotgun (WGS) entry which is preliminary data.</text>
</comment>